<name>A0A369J126_HYPMA</name>
<proteinExistence type="predicted"/>
<evidence type="ECO:0000313" key="2">
    <source>
        <dbReference type="Proteomes" id="UP000076154"/>
    </source>
</evidence>
<protein>
    <submittedName>
        <fullName evidence="1">Uncharacterized protein</fullName>
    </submittedName>
</protein>
<dbReference type="AlphaFoldDB" id="A0A369J126"/>
<dbReference type="EMBL" id="LUEZ02000143">
    <property type="protein sequence ID" value="RDB15701.1"/>
    <property type="molecule type" value="Genomic_DNA"/>
</dbReference>
<reference evidence="1" key="1">
    <citation type="submission" date="2018-04" db="EMBL/GenBank/DDBJ databases">
        <title>Whole genome sequencing of Hypsizygus marmoreus.</title>
        <authorList>
            <person name="Choi I.-G."/>
            <person name="Min B."/>
            <person name="Kim J.-G."/>
            <person name="Kim S."/>
            <person name="Oh Y.-L."/>
            <person name="Kong W.-S."/>
            <person name="Park H."/>
            <person name="Jeong J."/>
            <person name="Song E.-S."/>
        </authorList>
    </citation>
    <scope>NUCLEOTIDE SEQUENCE [LARGE SCALE GENOMIC DNA]</scope>
    <source>
        <strain evidence="1">51987-8</strain>
    </source>
</reference>
<comment type="caution">
    <text evidence="1">The sequence shown here is derived from an EMBL/GenBank/DDBJ whole genome shotgun (WGS) entry which is preliminary data.</text>
</comment>
<keyword evidence="2" id="KW-1185">Reference proteome</keyword>
<gene>
    <name evidence="1" type="ORF">Hypma_003980</name>
</gene>
<evidence type="ECO:0000313" key="1">
    <source>
        <dbReference type="EMBL" id="RDB15701.1"/>
    </source>
</evidence>
<accession>A0A369J126</accession>
<dbReference type="Proteomes" id="UP000076154">
    <property type="component" value="Unassembled WGS sequence"/>
</dbReference>
<sequence>MAQSRTIPEALHEDHGTFPMSYALPGTFSECIHHGGAYPGTLPSGSSIFNVRWDEHMVLDGPLELR</sequence>
<dbReference type="InParanoid" id="A0A369J126"/>
<organism evidence="1 2">
    <name type="scientific">Hypsizygus marmoreus</name>
    <name type="common">White beech mushroom</name>
    <name type="synonym">Agaricus marmoreus</name>
    <dbReference type="NCBI Taxonomy" id="39966"/>
    <lineage>
        <taxon>Eukaryota</taxon>
        <taxon>Fungi</taxon>
        <taxon>Dikarya</taxon>
        <taxon>Basidiomycota</taxon>
        <taxon>Agaricomycotina</taxon>
        <taxon>Agaricomycetes</taxon>
        <taxon>Agaricomycetidae</taxon>
        <taxon>Agaricales</taxon>
        <taxon>Tricholomatineae</taxon>
        <taxon>Lyophyllaceae</taxon>
        <taxon>Hypsizygus</taxon>
    </lineage>
</organism>